<evidence type="ECO:0000313" key="2">
    <source>
        <dbReference type="Proteomes" id="UP001165960"/>
    </source>
</evidence>
<reference evidence="1" key="1">
    <citation type="submission" date="2022-04" db="EMBL/GenBank/DDBJ databases">
        <title>Genome of the entomopathogenic fungus Entomophthora muscae.</title>
        <authorList>
            <person name="Elya C."/>
            <person name="Lovett B.R."/>
            <person name="Lee E."/>
            <person name="Macias A.M."/>
            <person name="Hajek A.E."/>
            <person name="De Bivort B.L."/>
            <person name="Kasson M.T."/>
            <person name="De Fine Licht H.H."/>
            <person name="Stajich J.E."/>
        </authorList>
    </citation>
    <scope>NUCLEOTIDE SEQUENCE</scope>
    <source>
        <strain evidence="1">Berkeley</strain>
    </source>
</reference>
<dbReference type="Proteomes" id="UP001165960">
    <property type="component" value="Unassembled WGS sequence"/>
</dbReference>
<comment type="caution">
    <text evidence="1">The sequence shown here is derived from an EMBL/GenBank/DDBJ whole genome shotgun (WGS) entry which is preliminary data.</text>
</comment>
<organism evidence="1 2">
    <name type="scientific">Entomophthora muscae</name>
    <dbReference type="NCBI Taxonomy" id="34485"/>
    <lineage>
        <taxon>Eukaryota</taxon>
        <taxon>Fungi</taxon>
        <taxon>Fungi incertae sedis</taxon>
        <taxon>Zoopagomycota</taxon>
        <taxon>Entomophthoromycotina</taxon>
        <taxon>Entomophthoromycetes</taxon>
        <taxon>Entomophthorales</taxon>
        <taxon>Entomophthoraceae</taxon>
        <taxon>Entomophthora</taxon>
    </lineage>
</organism>
<gene>
    <name evidence="1" type="ORF">DSO57_1031700</name>
</gene>
<protein>
    <submittedName>
        <fullName evidence="1">Uncharacterized protein</fullName>
    </submittedName>
</protein>
<proteinExistence type="predicted"/>
<dbReference type="EMBL" id="QTSX02007330">
    <property type="protein sequence ID" value="KAJ9048746.1"/>
    <property type="molecule type" value="Genomic_DNA"/>
</dbReference>
<evidence type="ECO:0000313" key="1">
    <source>
        <dbReference type="EMBL" id="KAJ9048746.1"/>
    </source>
</evidence>
<keyword evidence="2" id="KW-1185">Reference proteome</keyword>
<name>A0ACC2RFB9_9FUNG</name>
<sequence length="208" mass="22847">MHFFTFSVAVSAAINAGLIKQNSATGHLADVQNPQSLLENNSPFLTEFDYIKNFLMAGNGNGATPHIPEEEANDIIQAVKDSKSRFESLIVTFVASKANVEAKKEVHKILKDLGQVDNLEQAAKDKIDTVFSAHPEYIKTIQFTVASMPEPVQAQVLDYASYFVTAANESDPAVAEALVNVMEWAQEKFELFPESFYTKLQATLGKSA</sequence>
<accession>A0ACC2RFB9</accession>